<dbReference type="EMBL" id="JAWIZZ010000056">
    <property type="protein sequence ID" value="KAK5774121.1"/>
    <property type="molecule type" value="Genomic_DNA"/>
</dbReference>
<proteinExistence type="predicted"/>
<dbReference type="AlphaFoldDB" id="A0AAN7ZX16"/>
<sequence length="85" mass="10138">MVTPLQRNHEIKLEWRSLKRNTGLQFDLNRLEQSTIISNKTKHNQDNGDWHPTAKRYLAKYFSVGESFYDYLVATLGSSKYFERR</sequence>
<reference evidence="2" key="1">
    <citation type="submission" date="2023-07" db="EMBL/GenBank/DDBJ databases">
        <title>A draft genome of Kazachstania heterogenica Y-27499.</title>
        <authorList>
            <person name="Donic C."/>
            <person name="Kralova J.S."/>
            <person name="Fidel L."/>
            <person name="Ben-Dor S."/>
            <person name="Jung S."/>
        </authorList>
    </citation>
    <scope>NUCLEOTIDE SEQUENCE [LARGE SCALE GENOMIC DNA]</scope>
    <source>
        <strain evidence="2">Y27499</strain>
    </source>
</reference>
<protein>
    <submittedName>
        <fullName evidence="1">Uncharacterized protein</fullName>
    </submittedName>
</protein>
<name>A0AAN7ZX16_9SACH</name>
<comment type="caution">
    <text evidence="1">The sequence shown here is derived from an EMBL/GenBank/DDBJ whole genome shotgun (WGS) entry which is preliminary data.</text>
</comment>
<organism evidence="1 2">
    <name type="scientific">Arxiozyma heterogenica</name>
    <dbReference type="NCBI Taxonomy" id="278026"/>
    <lineage>
        <taxon>Eukaryota</taxon>
        <taxon>Fungi</taxon>
        <taxon>Dikarya</taxon>
        <taxon>Ascomycota</taxon>
        <taxon>Saccharomycotina</taxon>
        <taxon>Saccharomycetes</taxon>
        <taxon>Saccharomycetales</taxon>
        <taxon>Saccharomycetaceae</taxon>
        <taxon>Arxiozyma</taxon>
    </lineage>
</organism>
<dbReference type="InterPro" id="IPR013726">
    <property type="entry name" value="Mitofissin"/>
</dbReference>
<evidence type="ECO:0000313" key="2">
    <source>
        <dbReference type="Proteomes" id="UP001306508"/>
    </source>
</evidence>
<dbReference type="Pfam" id="PF08520">
    <property type="entry name" value="Mitofissin"/>
    <property type="match status" value="1"/>
</dbReference>
<dbReference type="Proteomes" id="UP001306508">
    <property type="component" value="Unassembled WGS sequence"/>
</dbReference>
<evidence type="ECO:0000313" key="1">
    <source>
        <dbReference type="EMBL" id="KAK5774121.1"/>
    </source>
</evidence>
<accession>A0AAN7ZX16</accession>
<keyword evidence="2" id="KW-1185">Reference proteome</keyword>
<gene>
    <name evidence="1" type="ORF">RI543_004655</name>
</gene>